<keyword evidence="5 7" id="KW-1133">Transmembrane helix</keyword>
<feature type="transmembrane region" description="Helical" evidence="7">
    <location>
        <begin position="242"/>
        <end position="263"/>
    </location>
</feature>
<accession>A0A4U2Y8L5</accession>
<dbReference type="Pfam" id="PF01757">
    <property type="entry name" value="Acyl_transf_3"/>
    <property type="match status" value="1"/>
</dbReference>
<evidence type="ECO:0000256" key="4">
    <source>
        <dbReference type="ARBA" id="ARBA00022692"/>
    </source>
</evidence>
<evidence type="ECO:0000259" key="8">
    <source>
        <dbReference type="Pfam" id="PF01757"/>
    </source>
</evidence>
<dbReference type="InterPro" id="IPR002656">
    <property type="entry name" value="Acyl_transf_3_dom"/>
</dbReference>
<feature type="transmembrane region" description="Helical" evidence="7">
    <location>
        <begin position="141"/>
        <end position="160"/>
    </location>
</feature>
<evidence type="ECO:0000313" key="10">
    <source>
        <dbReference type="Proteomes" id="UP000307841"/>
    </source>
</evidence>
<dbReference type="GO" id="GO:0009246">
    <property type="term" value="P:enterobacterial common antigen biosynthetic process"/>
    <property type="evidence" value="ECO:0007669"/>
    <property type="project" value="TreeGrafter"/>
</dbReference>
<feature type="transmembrane region" description="Helical" evidence="7">
    <location>
        <begin position="180"/>
        <end position="198"/>
    </location>
</feature>
<comment type="subcellular location">
    <subcellularLocation>
        <location evidence="1">Cell membrane</location>
        <topology evidence="1">Multi-pass membrane protein</topology>
    </subcellularLocation>
</comment>
<keyword evidence="9" id="KW-0012">Acyltransferase</keyword>
<feature type="domain" description="Acyltransferase 3" evidence="8">
    <location>
        <begin position="68"/>
        <end position="387"/>
    </location>
</feature>
<dbReference type="Proteomes" id="UP000307841">
    <property type="component" value="Unassembled WGS sequence"/>
</dbReference>
<feature type="transmembrane region" description="Helical" evidence="7">
    <location>
        <begin position="305"/>
        <end position="323"/>
    </location>
</feature>
<keyword evidence="9" id="KW-0808">Transferase</keyword>
<feature type="transmembrane region" description="Helical" evidence="7">
    <location>
        <begin position="72"/>
        <end position="91"/>
    </location>
</feature>
<organism evidence="9 10">
    <name type="scientific">Brevibacillus antibioticus</name>
    <dbReference type="NCBI Taxonomy" id="2570228"/>
    <lineage>
        <taxon>Bacteria</taxon>
        <taxon>Bacillati</taxon>
        <taxon>Bacillota</taxon>
        <taxon>Bacilli</taxon>
        <taxon>Bacillales</taxon>
        <taxon>Paenibacillaceae</taxon>
        <taxon>Brevibacillus</taxon>
    </lineage>
</organism>
<evidence type="ECO:0000256" key="1">
    <source>
        <dbReference type="ARBA" id="ARBA00004651"/>
    </source>
</evidence>
<keyword evidence="6 7" id="KW-0472">Membrane</keyword>
<dbReference type="PANTHER" id="PTHR40074:SF2">
    <property type="entry name" value="O-ACETYLTRANSFERASE WECH"/>
    <property type="match status" value="1"/>
</dbReference>
<dbReference type="EMBL" id="SZNK01000001">
    <property type="protein sequence ID" value="TKI57010.1"/>
    <property type="molecule type" value="Genomic_DNA"/>
</dbReference>
<dbReference type="PANTHER" id="PTHR40074">
    <property type="entry name" value="O-ACETYLTRANSFERASE WECH"/>
    <property type="match status" value="1"/>
</dbReference>
<protein>
    <submittedName>
        <fullName evidence="9">Acyltransferase</fullName>
    </submittedName>
</protein>
<dbReference type="GO" id="GO:0005886">
    <property type="term" value="C:plasma membrane"/>
    <property type="evidence" value="ECO:0007669"/>
    <property type="project" value="UniProtKB-SubCell"/>
</dbReference>
<keyword evidence="3" id="KW-1003">Cell membrane</keyword>
<sequence length="420" mass="48786">MKAQIECLRKTMTRICKKQRLVFCLFLAGQNSHTFRYLQKNGIIINGKLLQIYHNIERKRRCIHTRIKEIDYLRAISAIAVISIHVTAGYVETSVMAFAWNQVARFAVPMFILLSGLSLALSDRGSIGKREFFKRRFNKILLPYLIWSILYFTYAQRYNFGSAEPWVLLTTLGEHMVKGTAYVHLYFLVIMCQLYLIYPFLRSLLRTKTSWTLTVSFISTLVMHMAIYLHANQLIVLPSIKVPYVILFPVWVFYFVLGMFVAMRFNEISAFVGKLTLWQTFVPWLASLIVLVVDSKWTDTFDSSAKPSTLLYTVVSGVFMYRLSTSMTGWPRKVLHSVCWFSTHSFFIYLIHPLIISQLLRFKGLRVGDSGMVMLFILTIACSCVLAYISSRFKFVHLFGGVYIRPKLRKEMDKKVDYPN</sequence>
<evidence type="ECO:0000313" key="9">
    <source>
        <dbReference type="EMBL" id="TKI57010.1"/>
    </source>
</evidence>
<evidence type="ECO:0000256" key="2">
    <source>
        <dbReference type="ARBA" id="ARBA00007400"/>
    </source>
</evidence>
<dbReference type="AlphaFoldDB" id="A0A4U2Y8L5"/>
<comment type="caution">
    <text evidence="9">The sequence shown here is derived from an EMBL/GenBank/DDBJ whole genome shotgun (WGS) entry which is preliminary data.</text>
</comment>
<reference evidence="9 10" key="1">
    <citation type="submission" date="2019-04" db="EMBL/GenBank/DDBJ databases">
        <title>Whole genome sequencing of Brevibacillus sp. TGS2-1.</title>
        <authorList>
            <person name="Choi A."/>
        </authorList>
    </citation>
    <scope>NUCLEOTIDE SEQUENCE [LARGE SCALE GENOMIC DNA]</scope>
    <source>
        <strain evidence="9 10">TGS2-1</strain>
    </source>
</reference>
<evidence type="ECO:0000256" key="5">
    <source>
        <dbReference type="ARBA" id="ARBA00022989"/>
    </source>
</evidence>
<dbReference type="OrthoDB" id="65129at2"/>
<feature type="transmembrane region" description="Helical" evidence="7">
    <location>
        <begin position="275"/>
        <end position="293"/>
    </location>
</feature>
<name>A0A4U2Y8L5_9BACL</name>
<evidence type="ECO:0000256" key="7">
    <source>
        <dbReference type="SAM" id="Phobius"/>
    </source>
</evidence>
<feature type="transmembrane region" description="Helical" evidence="7">
    <location>
        <begin position="103"/>
        <end position="121"/>
    </location>
</feature>
<feature type="transmembrane region" description="Helical" evidence="7">
    <location>
        <begin position="372"/>
        <end position="389"/>
    </location>
</feature>
<comment type="similarity">
    <text evidence="2">Belongs to the acyltransferase 3 family.</text>
</comment>
<keyword evidence="4 7" id="KW-0812">Transmembrane</keyword>
<dbReference type="GO" id="GO:0016413">
    <property type="term" value="F:O-acetyltransferase activity"/>
    <property type="evidence" value="ECO:0007669"/>
    <property type="project" value="TreeGrafter"/>
</dbReference>
<keyword evidence="10" id="KW-1185">Reference proteome</keyword>
<gene>
    <name evidence="9" type="ORF">E8L90_16915</name>
</gene>
<proteinExistence type="inferred from homology"/>
<feature type="transmembrane region" description="Helical" evidence="7">
    <location>
        <begin position="210"/>
        <end position="230"/>
    </location>
</feature>
<feature type="transmembrane region" description="Helical" evidence="7">
    <location>
        <begin position="335"/>
        <end position="360"/>
    </location>
</feature>
<evidence type="ECO:0000256" key="3">
    <source>
        <dbReference type="ARBA" id="ARBA00022475"/>
    </source>
</evidence>
<evidence type="ECO:0000256" key="6">
    <source>
        <dbReference type="ARBA" id="ARBA00023136"/>
    </source>
</evidence>